<dbReference type="PRINTS" id="PR00733">
    <property type="entry name" value="GLHYDRLASE6"/>
</dbReference>
<feature type="binding site" evidence="9">
    <location>
        <position position="286"/>
    </location>
    <ligand>
        <name>substrate</name>
    </ligand>
</feature>
<comment type="similarity">
    <text evidence="12">Belongs to the glycosyl hydrolase family 6.</text>
</comment>
<feature type="binding site" evidence="9">
    <location>
        <position position="70"/>
    </location>
    <ligand>
        <name>substrate</name>
    </ligand>
</feature>
<gene>
    <name evidence="13" type="ORF">SAMN05444165_0666</name>
</gene>
<dbReference type="Proteomes" id="UP000185151">
    <property type="component" value="Unassembled WGS sequence"/>
</dbReference>
<keyword evidence="5 12" id="KW-0119">Carbohydrate metabolism</keyword>
<dbReference type="PANTHER" id="PTHR34876">
    <property type="match status" value="1"/>
</dbReference>
<name>A0A1N6GBA4_9BURK</name>
<feature type="active site" description="Proton donor" evidence="8 11">
    <location>
        <position position="145"/>
    </location>
</feature>
<feature type="signal peptide" evidence="12">
    <location>
        <begin position="1"/>
        <end position="30"/>
    </location>
</feature>
<dbReference type="InterPro" id="IPR001524">
    <property type="entry name" value="Glyco_hydro_6_CS"/>
</dbReference>
<keyword evidence="14" id="KW-1185">Reference proteome</keyword>
<feature type="active site" evidence="10">
    <location>
        <position position="107"/>
    </location>
</feature>
<dbReference type="InterPro" id="IPR036434">
    <property type="entry name" value="Beta_cellobiohydrolase_sf"/>
</dbReference>
<keyword evidence="2 12" id="KW-0378">Hydrolase</keyword>
<evidence type="ECO:0000313" key="14">
    <source>
        <dbReference type="Proteomes" id="UP000185151"/>
    </source>
</evidence>
<evidence type="ECO:0000256" key="8">
    <source>
        <dbReference type="PIRSR" id="PIRSR001100-1"/>
    </source>
</evidence>
<dbReference type="AlphaFoldDB" id="A0A1N6GBA4"/>
<keyword evidence="7 12" id="KW-0624">Polysaccharide degradation</keyword>
<dbReference type="GO" id="GO:0004553">
    <property type="term" value="F:hydrolase activity, hydrolyzing O-glycosyl compounds"/>
    <property type="evidence" value="ECO:0007669"/>
    <property type="project" value="InterPro"/>
</dbReference>
<evidence type="ECO:0000256" key="6">
    <source>
        <dbReference type="ARBA" id="ARBA00023295"/>
    </source>
</evidence>
<dbReference type="PROSITE" id="PS00656">
    <property type="entry name" value="GLYCOSYL_HYDROL_F6_2"/>
    <property type="match status" value="1"/>
</dbReference>
<evidence type="ECO:0000256" key="9">
    <source>
        <dbReference type="PIRSR" id="PIRSR001100-2"/>
    </source>
</evidence>
<keyword evidence="1 12" id="KW-0732">Signal</keyword>
<evidence type="ECO:0000256" key="3">
    <source>
        <dbReference type="ARBA" id="ARBA00023001"/>
    </source>
</evidence>
<dbReference type="PIRSF" id="PIRSF001100">
    <property type="entry name" value="Beta_cellobiohydrolase"/>
    <property type="match status" value="1"/>
</dbReference>
<dbReference type="SUPFAM" id="SSF51989">
    <property type="entry name" value="Glycosyl hydrolases family 6, cellulases"/>
    <property type="match status" value="1"/>
</dbReference>
<feature type="binding site" evidence="9">
    <location>
        <position position="261"/>
    </location>
    <ligand>
        <name>substrate</name>
    </ligand>
</feature>
<protein>
    <recommendedName>
        <fullName evidence="12">Glucanase</fullName>
        <ecNumber evidence="12">3.2.1.-</ecNumber>
    </recommendedName>
</protein>
<evidence type="ECO:0000256" key="2">
    <source>
        <dbReference type="ARBA" id="ARBA00022801"/>
    </source>
</evidence>
<keyword evidence="6 12" id="KW-0326">Glycosidase</keyword>
<evidence type="ECO:0000256" key="1">
    <source>
        <dbReference type="ARBA" id="ARBA00022729"/>
    </source>
</evidence>
<accession>A0A1N6GBA4</accession>
<dbReference type="Pfam" id="PF01341">
    <property type="entry name" value="Glyco_hydro_6"/>
    <property type="match status" value="1"/>
</dbReference>
<feature type="active site" description="Proton acceptor" evidence="8">
    <location>
        <position position="292"/>
    </location>
</feature>
<evidence type="ECO:0000256" key="11">
    <source>
        <dbReference type="PROSITE-ProRule" id="PRU10057"/>
    </source>
</evidence>
<keyword evidence="4" id="KW-1015">Disulfide bond</keyword>
<evidence type="ECO:0000256" key="12">
    <source>
        <dbReference type="RuleBase" id="RU361186"/>
    </source>
</evidence>
<evidence type="ECO:0000256" key="4">
    <source>
        <dbReference type="ARBA" id="ARBA00023157"/>
    </source>
</evidence>
<dbReference type="PROSITE" id="PS00655">
    <property type="entry name" value="GLYCOSYL_HYDROL_F6_1"/>
    <property type="match status" value="1"/>
</dbReference>
<sequence>MRSRYVMKMRFTFLVSTVLAVLFVMGRAWAADSFYVDPNAAPAVWARGHADDPRAAQIAASIARVPTAQWFGNWNHDVRTSVSQFADAARAAHQVPMLVAYDIPDRDCGGASAGGAADATAYRAWIDAFSQGIGGGKAIVVVEPDSLAQLDCYKTVEGQEARLALLRYAVARLRLNAPEADVYLDAGNAHWIAADVMANRLQKAGIAEVKGFALNVSNFYTTQESIVYANAVNDVLAKQFGYTKSVVIDTSRNGNGSNGQWCNPAGARLGEPTGATSEPVLLAWIKEPGNSDGPCGVAPSIRAGIFSPDLAMRLIEGN</sequence>
<proteinExistence type="inferred from homology"/>
<dbReference type="InterPro" id="IPR016288">
    <property type="entry name" value="Beta_cellobiohydrolase"/>
</dbReference>
<evidence type="ECO:0000256" key="10">
    <source>
        <dbReference type="PROSITE-ProRule" id="PRU10056"/>
    </source>
</evidence>
<dbReference type="EMBL" id="FSRU01000001">
    <property type="protein sequence ID" value="SIO04731.1"/>
    <property type="molecule type" value="Genomic_DNA"/>
</dbReference>
<evidence type="ECO:0000256" key="5">
    <source>
        <dbReference type="ARBA" id="ARBA00023277"/>
    </source>
</evidence>
<dbReference type="Gene3D" id="3.20.20.40">
    <property type="entry name" value="1, 4-beta cellobiohydrolase"/>
    <property type="match status" value="1"/>
</dbReference>
<dbReference type="EC" id="3.2.1.-" evidence="12"/>
<feature type="binding site" evidence="9">
    <location>
        <position position="218"/>
    </location>
    <ligand>
        <name>substrate</name>
    </ligand>
</feature>
<feature type="chain" id="PRO_5011811455" description="Glucanase" evidence="12">
    <location>
        <begin position="31"/>
        <end position="318"/>
    </location>
</feature>
<organism evidence="13 14">
    <name type="scientific">Paraburkholderia phenazinium</name>
    <dbReference type="NCBI Taxonomy" id="60549"/>
    <lineage>
        <taxon>Bacteria</taxon>
        <taxon>Pseudomonadati</taxon>
        <taxon>Pseudomonadota</taxon>
        <taxon>Betaproteobacteria</taxon>
        <taxon>Burkholderiales</taxon>
        <taxon>Burkholderiaceae</taxon>
        <taxon>Paraburkholderia</taxon>
    </lineage>
</organism>
<keyword evidence="3 12" id="KW-0136">Cellulose degradation</keyword>
<reference evidence="13 14" key="1">
    <citation type="submission" date="2016-11" db="EMBL/GenBank/DDBJ databases">
        <authorList>
            <person name="Jaros S."/>
            <person name="Januszkiewicz K."/>
            <person name="Wedrychowicz H."/>
        </authorList>
    </citation>
    <scope>NUCLEOTIDE SEQUENCE [LARGE SCALE GENOMIC DNA]</scope>
    <source>
        <strain evidence="13 14">GAS95</strain>
    </source>
</reference>
<feature type="binding site" evidence="9">
    <location>
        <position position="191"/>
    </location>
    <ligand>
        <name>substrate</name>
    </ligand>
</feature>
<evidence type="ECO:0000313" key="13">
    <source>
        <dbReference type="EMBL" id="SIO04731.1"/>
    </source>
</evidence>
<evidence type="ECO:0000256" key="7">
    <source>
        <dbReference type="ARBA" id="ARBA00023326"/>
    </source>
</evidence>
<dbReference type="PANTHER" id="PTHR34876:SF4">
    <property type="entry name" value="1,4-BETA-D-GLUCAN CELLOBIOHYDROLASE C-RELATED"/>
    <property type="match status" value="1"/>
</dbReference>
<dbReference type="GO" id="GO:0030245">
    <property type="term" value="P:cellulose catabolic process"/>
    <property type="evidence" value="ECO:0007669"/>
    <property type="project" value="UniProtKB-KW"/>
</dbReference>